<dbReference type="EMBL" id="CP136891">
    <property type="protein sequence ID" value="WOK98041.1"/>
    <property type="molecule type" value="Genomic_DNA"/>
</dbReference>
<evidence type="ECO:0000313" key="3">
    <source>
        <dbReference type="Proteomes" id="UP001327560"/>
    </source>
</evidence>
<name>A0AAQ3JXM0_9LILI</name>
<dbReference type="PANTHER" id="PTHR48007">
    <property type="entry name" value="LEUCINE-RICH REPEAT RECEPTOR-LIKE PROTEIN KINASE PXC1"/>
    <property type="match status" value="1"/>
</dbReference>
<dbReference type="PANTHER" id="PTHR48007:SF37">
    <property type="entry name" value="LEUCINE-RICH REPEAT PROTEIN KINASE FAMILY PROTEIN"/>
    <property type="match status" value="1"/>
</dbReference>
<dbReference type="AlphaFoldDB" id="A0AAQ3JXM0"/>
<dbReference type="Gene3D" id="3.80.10.10">
    <property type="entry name" value="Ribonuclease Inhibitor"/>
    <property type="match status" value="1"/>
</dbReference>
<dbReference type="Pfam" id="PF13855">
    <property type="entry name" value="LRR_8"/>
    <property type="match status" value="1"/>
</dbReference>
<gene>
    <name evidence="2" type="ORF">Cni_G06750</name>
</gene>
<feature type="signal peptide" evidence="1">
    <location>
        <begin position="1"/>
        <end position="18"/>
    </location>
</feature>
<accession>A0AAQ3JXM0</accession>
<dbReference type="Proteomes" id="UP001327560">
    <property type="component" value="Chromosome 2"/>
</dbReference>
<keyword evidence="3" id="KW-1185">Reference proteome</keyword>
<dbReference type="SUPFAM" id="SSF52058">
    <property type="entry name" value="L domain-like"/>
    <property type="match status" value="1"/>
</dbReference>
<sequence>MLLCAVLLICTLILLLTGHTPIVRRPPPPDEGRHNAFLRSLRALFLDRNLFSGPFPAALLSVRDLRVLDLSHNRLAGPLPPALASLPDLVSLRLEDNRFNGSIPAFNQSSLRSFNVSGKDLSGVVPVTDVLASFGSSVFADNPALCGAIVRKECASNTFFPSAGSSPAAAGAPSPGCPIRRKVSPCIVLHFLVGNSITSVSLSVKKTILLAVETPSINVWHTCHGNEAIIHIGSADYYVTQINGNTFHVVDPILAAGSCRLPAQSLLDLDLEIDVYGDVRPRATFVNCFEAIHAFKYLPVSCLSHNNNTLFVYVIIGEESHQLWNLEPSCNFLSSVPVELASFHDLTQIRETTGRYLFMKNSTKVDVFSILQKGFDCLIPWHDESLSLTRVQNCLRYAR</sequence>
<organism evidence="2 3">
    <name type="scientific">Canna indica</name>
    <name type="common">Indian-shot</name>
    <dbReference type="NCBI Taxonomy" id="4628"/>
    <lineage>
        <taxon>Eukaryota</taxon>
        <taxon>Viridiplantae</taxon>
        <taxon>Streptophyta</taxon>
        <taxon>Embryophyta</taxon>
        <taxon>Tracheophyta</taxon>
        <taxon>Spermatophyta</taxon>
        <taxon>Magnoliopsida</taxon>
        <taxon>Liliopsida</taxon>
        <taxon>Zingiberales</taxon>
        <taxon>Cannaceae</taxon>
        <taxon>Canna</taxon>
    </lineage>
</organism>
<protein>
    <submittedName>
        <fullName evidence="2">Uncharacterized protein</fullName>
    </submittedName>
</protein>
<feature type="chain" id="PRO_5042848099" evidence="1">
    <location>
        <begin position="19"/>
        <end position="399"/>
    </location>
</feature>
<dbReference type="InterPro" id="IPR001611">
    <property type="entry name" value="Leu-rich_rpt"/>
</dbReference>
<reference evidence="2 3" key="1">
    <citation type="submission" date="2023-10" db="EMBL/GenBank/DDBJ databases">
        <title>Chromosome-scale genome assembly provides insights into flower coloration mechanisms of Canna indica.</title>
        <authorList>
            <person name="Li C."/>
        </authorList>
    </citation>
    <scope>NUCLEOTIDE SEQUENCE [LARGE SCALE GENOMIC DNA]</scope>
    <source>
        <tissue evidence="2">Flower</tissue>
    </source>
</reference>
<evidence type="ECO:0000256" key="1">
    <source>
        <dbReference type="SAM" id="SignalP"/>
    </source>
</evidence>
<dbReference type="InterPro" id="IPR032675">
    <property type="entry name" value="LRR_dom_sf"/>
</dbReference>
<dbReference type="InterPro" id="IPR046959">
    <property type="entry name" value="PRK1-6/SRF4-like"/>
</dbReference>
<evidence type="ECO:0000313" key="2">
    <source>
        <dbReference type="EMBL" id="WOK98041.1"/>
    </source>
</evidence>
<proteinExistence type="predicted"/>
<keyword evidence="1" id="KW-0732">Signal</keyword>